<protein>
    <submittedName>
        <fullName evidence="1">Uncharacterized protein</fullName>
    </submittedName>
</protein>
<reference evidence="1" key="1">
    <citation type="submission" date="2016-10" db="EMBL/GenBank/DDBJ databases">
        <authorList>
            <person name="de Groot N.N."/>
        </authorList>
    </citation>
    <scope>NUCLEOTIDE SEQUENCE</scope>
</reference>
<dbReference type="AlphaFoldDB" id="A0A1W1DZE3"/>
<sequence>MKPISLSIVVSPLGYKINNALVIGVVQVFRFLAPGGRNCG</sequence>
<dbReference type="EMBL" id="FPHY01000128">
    <property type="protein sequence ID" value="SFV86951.1"/>
    <property type="molecule type" value="Genomic_DNA"/>
</dbReference>
<organism evidence="1">
    <name type="scientific">hydrothermal vent metagenome</name>
    <dbReference type="NCBI Taxonomy" id="652676"/>
    <lineage>
        <taxon>unclassified sequences</taxon>
        <taxon>metagenomes</taxon>
        <taxon>ecological metagenomes</taxon>
    </lineage>
</organism>
<evidence type="ECO:0000313" key="1">
    <source>
        <dbReference type="EMBL" id="SFV86951.1"/>
    </source>
</evidence>
<proteinExistence type="predicted"/>
<accession>A0A1W1DZE3</accession>
<name>A0A1W1DZE3_9ZZZZ</name>
<gene>
    <name evidence="1" type="ORF">MNB_SUP05-SYMBIONT-4-679</name>
</gene>